<reference evidence="2" key="1">
    <citation type="submission" date="2018-08" db="EMBL/GenBank/DDBJ databases">
        <title>Draft genome sequence of azole-resistant Aspergillus thermomutatus (Neosartorya pseudofischeri) strain HMR AF 39, isolated from a human nasal aspirate.</title>
        <authorList>
            <person name="Parent-Michaud M."/>
            <person name="Dufresne P.J."/>
            <person name="Fournier E."/>
            <person name="Martineau C."/>
            <person name="Moreira S."/>
            <person name="Perkins V."/>
            <person name="De Repentigny L."/>
            <person name="Dufresne S.F."/>
        </authorList>
    </citation>
    <scope>NUCLEOTIDE SEQUENCE [LARGE SCALE GENOMIC DNA]</scope>
    <source>
        <strain evidence="2">HMR AF 39</strain>
    </source>
</reference>
<dbReference type="Gene3D" id="3.30.710.10">
    <property type="entry name" value="Potassium Channel Kv1.1, Chain A"/>
    <property type="match status" value="1"/>
</dbReference>
<evidence type="ECO:0000313" key="3">
    <source>
        <dbReference type="Proteomes" id="UP000215305"/>
    </source>
</evidence>
<comment type="caution">
    <text evidence="2">The sequence shown here is derived from an EMBL/GenBank/DDBJ whole genome shotgun (WGS) entry which is preliminary data.</text>
</comment>
<dbReference type="VEuPathDB" id="FungiDB:CDV56_107503"/>
<dbReference type="SUPFAM" id="SSF54695">
    <property type="entry name" value="POZ domain"/>
    <property type="match status" value="1"/>
</dbReference>
<feature type="compositionally biased region" description="Low complexity" evidence="1">
    <location>
        <begin position="33"/>
        <end position="48"/>
    </location>
</feature>
<dbReference type="InterPro" id="IPR011333">
    <property type="entry name" value="SKP1/BTB/POZ_sf"/>
</dbReference>
<accession>A0A397HGI0</accession>
<sequence>MSGHYHEIDPSGDVVLVLSAQRRAPVKTSSTEPTAQAKPASSTSPASTEADHHTPLKQDSGEKPSDPEEAAPAAVETPQTRFRVSSKHLTLASEYFKAHIKKRIAPTSTADEPGYDEVHMLDCDPEAFLIVMNIIHGKGQQIPNEVDVAMMLKVAAVVCYLDCEPACTFVLGVWIKRLLDAKKVVYDTWDNCLKWAYISWAFRQPSLFTSSTSAAMSWRCSSSKYPADLNLPVTIKGIVVLSFFLYPLLAPGSLESRSNALKVISANLQTRFR</sequence>
<protein>
    <submittedName>
        <fullName evidence="2">Uncharacterized protein</fullName>
    </submittedName>
</protein>
<keyword evidence="3" id="KW-1185">Reference proteome</keyword>
<dbReference type="OrthoDB" id="5275938at2759"/>
<feature type="region of interest" description="Disordered" evidence="1">
    <location>
        <begin position="19"/>
        <end position="80"/>
    </location>
</feature>
<dbReference type="EMBL" id="NKHU02000046">
    <property type="protein sequence ID" value="RHZ61148.1"/>
    <property type="molecule type" value="Genomic_DNA"/>
</dbReference>
<evidence type="ECO:0000256" key="1">
    <source>
        <dbReference type="SAM" id="MobiDB-lite"/>
    </source>
</evidence>
<proteinExistence type="predicted"/>
<dbReference type="STRING" id="41047.A0A397HGI0"/>
<name>A0A397HGI0_ASPTH</name>
<evidence type="ECO:0000313" key="2">
    <source>
        <dbReference type="EMBL" id="RHZ61148.1"/>
    </source>
</evidence>
<gene>
    <name evidence="2" type="ORF">CDV56_107503</name>
</gene>
<dbReference type="AlphaFoldDB" id="A0A397HGI0"/>
<dbReference type="RefSeq" id="XP_026616321.1">
    <property type="nucleotide sequence ID" value="XM_026761122.1"/>
</dbReference>
<organism evidence="2 3">
    <name type="scientific">Aspergillus thermomutatus</name>
    <name type="common">Neosartorya pseudofischeri</name>
    <dbReference type="NCBI Taxonomy" id="41047"/>
    <lineage>
        <taxon>Eukaryota</taxon>
        <taxon>Fungi</taxon>
        <taxon>Dikarya</taxon>
        <taxon>Ascomycota</taxon>
        <taxon>Pezizomycotina</taxon>
        <taxon>Eurotiomycetes</taxon>
        <taxon>Eurotiomycetidae</taxon>
        <taxon>Eurotiales</taxon>
        <taxon>Aspergillaceae</taxon>
        <taxon>Aspergillus</taxon>
        <taxon>Aspergillus subgen. Fumigati</taxon>
    </lineage>
</organism>
<dbReference type="Proteomes" id="UP000215305">
    <property type="component" value="Unassembled WGS sequence"/>
</dbReference>
<dbReference type="GeneID" id="38129477"/>
<feature type="compositionally biased region" description="Basic and acidic residues" evidence="1">
    <location>
        <begin position="49"/>
        <end position="66"/>
    </location>
</feature>